<evidence type="ECO:0000313" key="2">
    <source>
        <dbReference type="EMBL" id="AAK59380.1"/>
    </source>
</evidence>
<accession>Q91HI7</accession>
<dbReference type="InterPro" id="IPR048728">
    <property type="entry name" value="CP_partitivirus"/>
</dbReference>
<dbReference type="KEGG" id="vg:984313"/>
<dbReference type="EMBL" id="AY033437">
    <property type="protein sequence ID" value="AAK59380.1"/>
    <property type="molecule type" value="Genomic_RNA"/>
</dbReference>
<dbReference type="GeneID" id="984313"/>
<keyword evidence="3" id="KW-1185">Reference proteome</keyword>
<organism evidence="2 3">
    <name type="scientific">Discula destructiva virus 2</name>
    <dbReference type="NCBI Taxonomy" id="160484"/>
    <lineage>
        <taxon>Viruses</taxon>
        <taxon>Riboviria</taxon>
        <taxon>Orthornavirae</taxon>
        <taxon>Pisuviricota</taxon>
        <taxon>Duplopiviricetes</taxon>
        <taxon>Durnavirales</taxon>
        <taxon>Partitiviridae</taxon>
        <taxon>Gammapartitivirus</taxon>
        <taxon>Gammapartitivirus duodisculae</taxon>
    </lineage>
</organism>
<evidence type="ECO:0000256" key="1">
    <source>
        <dbReference type="SAM" id="MobiDB-lite"/>
    </source>
</evidence>
<dbReference type="Proteomes" id="UP000243067">
    <property type="component" value="Genome"/>
</dbReference>
<dbReference type="RefSeq" id="NP_620302.1">
    <property type="nucleotide sequence ID" value="NC_003711.1"/>
</dbReference>
<feature type="compositionally biased region" description="Polar residues" evidence="1">
    <location>
        <begin position="1"/>
        <end position="21"/>
    </location>
</feature>
<dbReference type="OrthoDB" id="7343at10239"/>
<sequence>MADTSSNIPSSVTPNDSVSNSGKRKSKPGKAERLARRSAVGSQPGQAASASKAAMFSSGSMAPKPQPGKYPVVFQTGAGEPSRDQQFAISGPTISKTLEGFPERFSFSEKFTEFKANSGFDDEDFELDIVVSTLLRLSQQVVHSHVNMGLPQGDFAPVASTEVRVPGSVAAFVEQFGEHSVPAIGTRFLFKDYRQTVSRLVWAAEQAAVGKWKEPLERLWLPMSSSDGHTKLEIAHRLNAFLENAEVQIPYSILEDGVLSGTVPDAWNGIKGFLGDPPTPGGVDRRDRFDFLFKSYNDAPQLAVAFTTAAATAVLGELRLPWSAPSAGHLNWSFNAREAFTRLSDNWARKSTTYAKFFELSSSLSNRTAATGSQSQMALVSESDGITVVKTALALSPPEFSLVACFPASCLYSGELVRRVVVTTPLSVRQRATEFVQMDWRA</sequence>
<feature type="region of interest" description="Disordered" evidence="1">
    <location>
        <begin position="1"/>
        <end position="86"/>
    </location>
</feature>
<evidence type="ECO:0000313" key="3">
    <source>
        <dbReference type="Proteomes" id="UP000243067"/>
    </source>
</evidence>
<protein>
    <submittedName>
        <fullName evidence="2">Capsid protein</fullName>
    </submittedName>
</protein>
<name>Q91HI7_9VIRU</name>
<proteinExistence type="predicted"/>
<dbReference type="Pfam" id="PF20895">
    <property type="entry name" value="PsV_CP"/>
    <property type="match status" value="1"/>
</dbReference>
<feature type="compositionally biased region" description="Low complexity" evidence="1">
    <location>
        <begin position="38"/>
        <end position="62"/>
    </location>
</feature>
<reference evidence="2 3" key="1">
    <citation type="journal article" date="2002" name="Virus Res.">
        <title>Complete sequence of the genome of two dsRNA viruses from Discula destructiva.</title>
        <authorList>
            <person name="Rong R."/>
            <person name="Rao S."/>
            <person name="Scott S.W."/>
            <person name="Carner G.R."/>
            <person name="Tainter F.H."/>
        </authorList>
    </citation>
    <scope>NUCLEOTIDE SEQUENCE [LARGE SCALE GENOMIC DNA]</scope>
</reference>